<organism evidence="1">
    <name type="scientific">Siphoviridae sp. ct1SN28</name>
    <dbReference type="NCBI Taxonomy" id="2825308"/>
    <lineage>
        <taxon>Viruses</taxon>
        <taxon>Duplodnaviria</taxon>
        <taxon>Heunggongvirae</taxon>
        <taxon>Uroviricota</taxon>
        <taxon>Caudoviricetes</taxon>
    </lineage>
</organism>
<evidence type="ECO:0000313" key="1">
    <source>
        <dbReference type="EMBL" id="DAF84852.1"/>
    </source>
</evidence>
<dbReference type="EMBL" id="BK015910">
    <property type="protein sequence ID" value="DAF84852.1"/>
    <property type="molecule type" value="Genomic_DNA"/>
</dbReference>
<accession>A0A8S5TRL2</accession>
<name>A0A8S5TRL2_9CAUD</name>
<reference evidence="1" key="1">
    <citation type="journal article" date="2021" name="Proc. Natl. Acad. Sci. U.S.A.">
        <title>A Catalog of Tens of Thousands of Viruses from Human Metagenomes Reveals Hidden Associations with Chronic Diseases.</title>
        <authorList>
            <person name="Tisza M.J."/>
            <person name="Buck C.B."/>
        </authorList>
    </citation>
    <scope>NUCLEOTIDE SEQUENCE</scope>
    <source>
        <strain evidence="1">Ct1SN28</strain>
    </source>
</reference>
<proteinExistence type="predicted"/>
<sequence>MAIQQKLLRINGTAIDKLVDYEIEWAKLWKDADRNMEGEVRATLIGLFPKIKCKTRKAIPRAEVATLGNLLNLPFLSVEYYDPLKNTTITAKYYSSDFSTKLQERTRELFYEVSFNLIPISRRA</sequence>
<protein>
    <submittedName>
        <fullName evidence="1">Uncharacterized protein</fullName>
    </submittedName>
</protein>